<accession>A0A3B0PAL5</accession>
<evidence type="ECO:0000313" key="2">
    <source>
        <dbReference type="EMBL" id="SYV94002.1"/>
    </source>
</evidence>
<protein>
    <submittedName>
        <fullName evidence="2">NADP-dependent glyceraldehyde-3-phosphate dehydrogenase</fullName>
        <ecNumber evidence="2">1.2.1.9</ecNumber>
    </submittedName>
</protein>
<feature type="non-terminal residue" evidence="2">
    <location>
        <position position="44"/>
    </location>
</feature>
<feature type="domain" description="Aldehyde dehydrogenase" evidence="1">
    <location>
        <begin position="2"/>
        <end position="43"/>
    </location>
</feature>
<dbReference type="InterPro" id="IPR016161">
    <property type="entry name" value="Ald_DH/histidinol_DH"/>
</dbReference>
<sequence>MKNEAEMVKLHNQSEYGLQASIFTSDQTKFDELANQLEAGTINW</sequence>
<keyword evidence="2" id="KW-0560">Oxidoreductase</keyword>
<gene>
    <name evidence="2" type="primary">gapN_2</name>
    <name evidence="2" type="ORF">NCTC10115_00299</name>
</gene>
<dbReference type="AlphaFoldDB" id="A0A3B0PAL5"/>
<dbReference type="EMBL" id="LS991952">
    <property type="protein sequence ID" value="SYV94002.1"/>
    <property type="molecule type" value="Genomic_DNA"/>
</dbReference>
<dbReference type="Proteomes" id="UP000260136">
    <property type="component" value="Chromosome"/>
</dbReference>
<name>A0A3B0PAL5_MYCGL</name>
<evidence type="ECO:0000313" key="3">
    <source>
        <dbReference type="Proteomes" id="UP000260136"/>
    </source>
</evidence>
<dbReference type="EC" id="1.2.1.9" evidence="2"/>
<evidence type="ECO:0000259" key="1">
    <source>
        <dbReference type="Pfam" id="PF00171"/>
    </source>
</evidence>
<organism evidence="2 3">
    <name type="scientific">Mycoplasmoides gallisepticum</name>
    <name type="common">Mycoplasma gallisepticum</name>
    <dbReference type="NCBI Taxonomy" id="2096"/>
    <lineage>
        <taxon>Bacteria</taxon>
        <taxon>Bacillati</taxon>
        <taxon>Mycoplasmatota</taxon>
        <taxon>Mycoplasmoidales</taxon>
        <taxon>Mycoplasmoidaceae</taxon>
        <taxon>Mycoplasmoides</taxon>
    </lineage>
</organism>
<dbReference type="SUPFAM" id="SSF53720">
    <property type="entry name" value="ALDH-like"/>
    <property type="match status" value="1"/>
</dbReference>
<dbReference type="Pfam" id="PF00171">
    <property type="entry name" value="Aldedh"/>
    <property type="match status" value="1"/>
</dbReference>
<reference evidence="3" key="1">
    <citation type="submission" date="2018-06" db="EMBL/GenBank/DDBJ databases">
        <authorList>
            <consortium name="Pathogen Informatics"/>
        </authorList>
    </citation>
    <scope>NUCLEOTIDE SEQUENCE [LARGE SCALE GENOMIC DNA]</scope>
    <source>
        <strain evidence="3">NCTC10115</strain>
    </source>
</reference>
<dbReference type="Gene3D" id="3.40.309.10">
    <property type="entry name" value="Aldehyde Dehydrogenase, Chain A, domain 2"/>
    <property type="match status" value="1"/>
</dbReference>
<proteinExistence type="predicted"/>
<dbReference type="InterPro" id="IPR016163">
    <property type="entry name" value="Ald_DH_C"/>
</dbReference>
<dbReference type="GO" id="GO:0008886">
    <property type="term" value="F:glyceraldehyde-3-phosphate dehydrogenase (NADP+) (non-phosphorylating) activity"/>
    <property type="evidence" value="ECO:0007669"/>
    <property type="project" value="UniProtKB-EC"/>
</dbReference>
<dbReference type="InterPro" id="IPR015590">
    <property type="entry name" value="Aldehyde_DH_dom"/>
</dbReference>